<organism evidence="2 3">
    <name type="scientific">Salibaculum griseiflavum</name>
    <dbReference type="NCBI Taxonomy" id="1914409"/>
    <lineage>
        <taxon>Bacteria</taxon>
        <taxon>Pseudomonadati</taxon>
        <taxon>Pseudomonadota</taxon>
        <taxon>Alphaproteobacteria</taxon>
        <taxon>Rhodobacterales</taxon>
        <taxon>Roseobacteraceae</taxon>
        <taxon>Salibaculum</taxon>
    </lineage>
</organism>
<feature type="region of interest" description="Disordered" evidence="1">
    <location>
        <begin position="39"/>
        <end position="67"/>
    </location>
</feature>
<accession>A0A2V1P0Q5</accession>
<keyword evidence="3" id="KW-1185">Reference proteome</keyword>
<name>A0A2V1P0Q5_9RHOB</name>
<evidence type="ECO:0000313" key="2">
    <source>
        <dbReference type="EMBL" id="PWG16079.1"/>
    </source>
</evidence>
<evidence type="ECO:0000313" key="3">
    <source>
        <dbReference type="Proteomes" id="UP000245293"/>
    </source>
</evidence>
<gene>
    <name evidence="2" type="ORF">DFK10_13600</name>
</gene>
<reference evidence="3" key="1">
    <citation type="submission" date="2018-05" db="EMBL/GenBank/DDBJ databases">
        <authorList>
            <person name="Du Z."/>
            <person name="Wang X."/>
        </authorList>
    </citation>
    <scope>NUCLEOTIDE SEQUENCE [LARGE SCALE GENOMIC DNA]</scope>
    <source>
        <strain evidence="3">WDS4C29</strain>
    </source>
</reference>
<dbReference type="Proteomes" id="UP000245293">
    <property type="component" value="Unassembled WGS sequence"/>
</dbReference>
<dbReference type="EMBL" id="QETF01000018">
    <property type="protein sequence ID" value="PWG16079.1"/>
    <property type="molecule type" value="Genomic_DNA"/>
</dbReference>
<sequence length="67" mass="7594">MKRPNPLSPTMMTAAERRAELCSLLALGLVRLRMRDRAEVSDDTGESGLHYSANEWRHATPTQRRNA</sequence>
<protein>
    <submittedName>
        <fullName evidence="2">Uncharacterized protein</fullName>
    </submittedName>
</protein>
<evidence type="ECO:0000256" key="1">
    <source>
        <dbReference type="SAM" id="MobiDB-lite"/>
    </source>
</evidence>
<dbReference type="OrthoDB" id="8453810at2"/>
<proteinExistence type="predicted"/>
<dbReference type="AlphaFoldDB" id="A0A2V1P0Q5"/>
<comment type="caution">
    <text evidence="2">The sequence shown here is derived from an EMBL/GenBank/DDBJ whole genome shotgun (WGS) entry which is preliminary data.</text>
</comment>